<dbReference type="EMBL" id="LXQA010050621">
    <property type="protein sequence ID" value="MCI02925.1"/>
    <property type="molecule type" value="Genomic_DNA"/>
</dbReference>
<dbReference type="Proteomes" id="UP000265520">
    <property type="component" value="Unassembled WGS sequence"/>
</dbReference>
<feature type="domain" description="RPN1 N-terminal" evidence="2">
    <location>
        <begin position="35"/>
        <end position="98"/>
    </location>
</feature>
<reference evidence="3 4" key="1">
    <citation type="journal article" date="2018" name="Front. Plant Sci.">
        <title>Red Clover (Trifolium pratense) and Zigzag Clover (T. medium) - A Picture of Genomic Similarities and Differences.</title>
        <authorList>
            <person name="Dluhosova J."/>
            <person name="Istvanek J."/>
            <person name="Nedelnik J."/>
            <person name="Repkova J."/>
        </authorList>
    </citation>
    <scope>NUCLEOTIDE SEQUENCE [LARGE SCALE GENOMIC DNA]</scope>
    <source>
        <strain evidence="4">cv. 10/8</strain>
        <tissue evidence="3">Leaf</tissue>
    </source>
</reference>
<evidence type="ECO:0000313" key="4">
    <source>
        <dbReference type="Proteomes" id="UP000265520"/>
    </source>
</evidence>
<feature type="region of interest" description="Disordered" evidence="1">
    <location>
        <begin position="1"/>
        <end position="23"/>
    </location>
</feature>
<proteinExistence type="predicted"/>
<keyword evidence="3" id="KW-0647">Proteasome</keyword>
<dbReference type="Pfam" id="PF17781">
    <property type="entry name" value="RPN1_RPN2_N"/>
    <property type="match status" value="1"/>
</dbReference>
<accession>A0A392NWR5</accession>
<dbReference type="InterPro" id="IPR040892">
    <property type="entry name" value="RPN1_N"/>
</dbReference>
<evidence type="ECO:0000256" key="1">
    <source>
        <dbReference type="SAM" id="MobiDB-lite"/>
    </source>
</evidence>
<dbReference type="GO" id="GO:0000502">
    <property type="term" value="C:proteasome complex"/>
    <property type="evidence" value="ECO:0007669"/>
    <property type="project" value="UniProtKB-KW"/>
</dbReference>
<organism evidence="3 4">
    <name type="scientific">Trifolium medium</name>
    <dbReference type="NCBI Taxonomy" id="97028"/>
    <lineage>
        <taxon>Eukaryota</taxon>
        <taxon>Viridiplantae</taxon>
        <taxon>Streptophyta</taxon>
        <taxon>Embryophyta</taxon>
        <taxon>Tracheophyta</taxon>
        <taxon>Spermatophyta</taxon>
        <taxon>Magnoliopsida</taxon>
        <taxon>eudicotyledons</taxon>
        <taxon>Gunneridae</taxon>
        <taxon>Pentapetalae</taxon>
        <taxon>rosids</taxon>
        <taxon>fabids</taxon>
        <taxon>Fabales</taxon>
        <taxon>Fabaceae</taxon>
        <taxon>Papilionoideae</taxon>
        <taxon>50 kb inversion clade</taxon>
        <taxon>NPAAA clade</taxon>
        <taxon>Hologalegina</taxon>
        <taxon>IRL clade</taxon>
        <taxon>Trifolieae</taxon>
        <taxon>Trifolium</taxon>
    </lineage>
</organism>
<evidence type="ECO:0000259" key="2">
    <source>
        <dbReference type="Pfam" id="PF17781"/>
    </source>
</evidence>
<sequence length="98" mass="10922">MAPDPNRSGTGASSSGTAKIDSITKNKVQIEDMQLELYVERVQDSNPELQKVALESMRLEIRTSTSSMTSVPKPLKFLRPHYGTLKAFYETMAESDLK</sequence>
<feature type="compositionally biased region" description="Low complexity" evidence="1">
    <location>
        <begin position="8"/>
        <end position="18"/>
    </location>
</feature>
<comment type="caution">
    <text evidence="3">The sequence shown here is derived from an EMBL/GenBank/DDBJ whole genome shotgun (WGS) entry which is preliminary data.</text>
</comment>
<feature type="non-terminal residue" evidence="3">
    <location>
        <position position="98"/>
    </location>
</feature>
<keyword evidence="4" id="KW-1185">Reference proteome</keyword>
<evidence type="ECO:0000313" key="3">
    <source>
        <dbReference type="EMBL" id="MCI02925.1"/>
    </source>
</evidence>
<gene>
    <name evidence="3" type="ORF">A2U01_0023959</name>
</gene>
<name>A0A392NWR5_9FABA</name>
<protein>
    <submittedName>
        <fullName evidence="3">26S proteasome non-ATPase regulatory subunit 2 1A-like</fullName>
    </submittedName>
</protein>
<dbReference type="AlphaFoldDB" id="A0A392NWR5"/>